<dbReference type="EMBL" id="AYYC01000505">
    <property type="protein sequence ID" value="ETK05537.1"/>
    <property type="molecule type" value="Genomic_DNA"/>
</dbReference>
<accession>W2CGD2</accession>
<dbReference type="Proteomes" id="UP000018872">
    <property type="component" value="Unassembled WGS sequence"/>
</dbReference>
<sequence length="203" mass="22005">MPFLSQEREFQYKPGIVKELEDVVGGGTIDRSELRAAIFSGKTLDELPPLTPVVKDSETGVYHVIKTARVYEAASTAKYKVEKKHLFVVGDAVTLGGAFDKASDVITEIDKSDPKFDIITLDATIGAAAKGDVLVLAKDKQGAGSAVPKYGDKKSEVFLTKNKVNLTVANQSCGLLVRGTVTEASMLFPLDNVLKERTRIRFV</sequence>
<comment type="caution">
    <text evidence="1">The sequence shown here is derived from an EMBL/GenBank/DDBJ whole genome shotgun (WGS) entry which is preliminary data.</text>
</comment>
<proteinExistence type="predicted"/>
<gene>
    <name evidence="1" type="ORF">T229_02840</name>
</gene>
<evidence type="ECO:0000313" key="1">
    <source>
        <dbReference type="EMBL" id="ETK05537.1"/>
    </source>
</evidence>
<reference evidence="1 2" key="1">
    <citation type="submission" date="2013-11" db="EMBL/GenBank/DDBJ databases">
        <title>Single cell genomics of uncultured Tannerella BU063 (oral taxon 286).</title>
        <authorList>
            <person name="Beall C.J."/>
            <person name="Campbell A.G."/>
            <person name="Griffen A.L."/>
            <person name="Podar M."/>
            <person name="Leys E.J."/>
        </authorList>
    </citation>
    <scope>NUCLEOTIDE SEQUENCE [LARGE SCALE GENOMIC DNA]</scope>
    <source>
        <strain evidence="1">Cell 5</strain>
    </source>
</reference>
<dbReference type="AlphaFoldDB" id="W2CGD2"/>
<evidence type="ECO:0000313" key="2">
    <source>
        <dbReference type="Proteomes" id="UP000018872"/>
    </source>
</evidence>
<dbReference type="PATRIC" id="fig|1410950.3.peg.203"/>
<name>W2CGD2_9BACT</name>
<organism evidence="1 2">
    <name type="scientific">Tannerella sp. oral taxon BU063 isolate Cell 5</name>
    <dbReference type="NCBI Taxonomy" id="1410950"/>
    <lineage>
        <taxon>Bacteria</taxon>
        <taxon>Pseudomonadati</taxon>
        <taxon>Bacteroidota</taxon>
        <taxon>Bacteroidia</taxon>
        <taxon>Bacteroidales</taxon>
        <taxon>Tannerellaceae</taxon>
        <taxon>Tannerella</taxon>
    </lineage>
</organism>
<protein>
    <submittedName>
        <fullName evidence="1">Uncharacterized protein</fullName>
    </submittedName>
</protein>